<dbReference type="AlphaFoldDB" id="A0A6A7ZEJ9"/>
<protein>
    <submittedName>
        <fullName evidence="1">Uncharacterized protein</fullName>
    </submittedName>
</protein>
<gene>
    <name evidence="1" type="ORF">GHO28_24030</name>
</gene>
<reference evidence="1 2" key="1">
    <citation type="submission" date="2019-10" db="EMBL/GenBank/DDBJ databases">
        <title>Evaluation of single-gene subtyping targets for Pseudomonas.</title>
        <authorList>
            <person name="Reichler S.J."/>
            <person name="Orsi R.H."/>
            <person name="Wiedmann M."/>
            <person name="Martin N.H."/>
            <person name="Murphy S.I."/>
        </authorList>
    </citation>
    <scope>NUCLEOTIDE SEQUENCE [LARGE SCALE GENOMIC DNA]</scope>
    <source>
        <strain evidence="1 2">FSL R10-1876</strain>
    </source>
</reference>
<evidence type="ECO:0000313" key="1">
    <source>
        <dbReference type="EMBL" id="MQU45545.1"/>
    </source>
</evidence>
<comment type="caution">
    <text evidence="1">The sequence shown here is derived from an EMBL/GenBank/DDBJ whole genome shotgun (WGS) entry which is preliminary data.</text>
</comment>
<dbReference type="Proteomes" id="UP000466863">
    <property type="component" value="Unassembled WGS sequence"/>
</dbReference>
<accession>A0A6A7ZEJ9</accession>
<sequence>MIFESRPHANALHKNQDYEGGDMGRSGFPIKLFVFAGFVGIGAGLLALVSRFRLNVELSDLFKQLGFGQQSLIEHLLGAMSAVALFVFLVAVISTFSKKVPFQRTWLRQHWFIKLRKRILNVFRPVYIAQWATVIAMIYIGGSLDWELQQMVRTGAFQADQFSMDVLGSLCFCFLLWLLINPDYRQARLKRRFYLS</sequence>
<evidence type="ECO:0000313" key="2">
    <source>
        <dbReference type="Proteomes" id="UP000466863"/>
    </source>
</evidence>
<proteinExistence type="predicted"/>
<dbReference type="EMBL" id="WIVV01000171">
    <property type="protein sequence ID" value="MQU45545.1"/>
    <property type="molecule type" value="Genomic_DNA"/>
</dbReference>
<organism evidence="1 2">
    <name type="scientific">Pseudomonas helleri</name>
    <dbReference type="NCBI Taxonomy" id="1608996"/>
    <lineage>
        <taxon>Bacteria</taxon>
        <taxon>Pseudomonadati</taxon>
        <taxon>Pseudomonadota</taxon>
        <taxon>Gammaproteobacteria</taxon>
        <taxon>Pseudomonadales</taxon>
        <taxon>Pseudomonadaceae</taxon>
        <taxon>Pseudomonas</taxon>
    </lineage>
</organism>
<name>A0A6A7ZEJ9_9PSED</name>
<dbReference type="RefSeq" id="WP_153357339.1">
    <property type="nucleotide sequence ID" value="NZ_CP181271.1"/>
</dbReference>